<keyword evidence="5 16" id="KW-0808">Transferase</keyword>
<evidence type="ECO:0000256" key="4">
    <source>
        <dbReference type="ARBA" id="ARBA00022516"/>
    </source>
</evidence>
<evidence type="ECO:0000256" key="2">
    <source>
        <dbReference type="ARBA" id="ARBA00005967"/>
    </source>
</evidence>
<dbReference type="EC" id="2.7.1.-" evidence="16"/>
<evidence type="ECO:0000313" key="16">
    <source>
        <dbReference type="EMBL" id="MFB9088536.1"/>
    </source>
</evidence>
<keyword evidence="7" id="KW-0547">Nucleotide-binding</keyword>
<comment type="caution">
    <text evidence="16">The sequence shown here is derived from an EMBL/GenBank/DDBJ whole genome shotgun (WGS) entry which is preliminary data.</text>
</comment>
<evidence type="ECO:0000256" key="9">
    <source>
        <dbReference type="ARBA" id="ARBA00022840"/>
    </source>
</evidence>
<keyword evidence="3" id="KW-1003">Cell membrane</keyword>
<evidence type="ECO:0000256" key="5">
    <source>
        <dbReference type="ARBA" id="ARBA00022679"/>
    </source>
</evidence>
<keyword evidence="12 15" id="KW-0472">Membrane</keyword>
<accession>A0ABV5GBP2</accession>
<dbReference type="Pfam" id="PF01219">
    <property type="entry name" value="DAGK_prokar"/>
    <property type="match status" value="1"/>
</dbReference>
<name>A0ABV5GBP2_9FLAO</name>
<evidence type="ECO:0000256" key="1">
    <source>
        <dbReference type="ARBA" id="ARBA00004651"/>
    </source>
</evidence>
<dbReference type="Proteomes" id="UP001589576">
    <property type="component" value="Unassembled WGS sequence"/>
</dbReference>
<keyword evidence="10 15" id="KW-1133">Transmembrane helix</keyword>
<dbReference type="PANTHER" id="PTHR34299:SF1">
    <property type="entry name" value="DIACYLGLYCEROL KINASE"/>
    <property type="match status" value="1"/>
</dbReference>
<reference evidence="16 17" key="1">
    <citation type="submission" date="2024-09" db="EMBL/GenBank/DDBJ databases">
        <authorList>
            <person name="Sun Q."/>
            <person name="Mori K."/>
        </authorList>
    </citation>
    <scope>NUCLEOTIDE SEQUENCE [LARGE SCALE GENOMIC DNA]</scope>
    <source>
        <strain evidence="16 17">CECT 8460</strain>
    </source>
</reference>
<keyword evidence="11" id="KW-0443">Lipid metabolism</keyword>
<dbReference type="CDD" id="cd14265">
    <property type="entry name" value="UDPK_IM_like"/>
    <property type="match status" value="1"/>
</dbReference>
<dbReference type="PANTHER" id="PTHR34299">
    <property type="entry name" value="DIACYLGLYCEROL KINASE"/>
    <property type="match status" value="1"/>
</dbReference>
<evidence type="ECO:0000256" key="7">
    <source>
        <dbReference type="ARBA" id="ARBA00022741"/>
    </source>
</evidence>
<proteinExistence type="inferred from homology"/>
<gene>
    <name evidence="16" type="ORF">ACFFUU_02875</name>
</gene>
<evidence type="ECO:0000256" key="3">
    <source>
        <dbReference type="ARBA" id="ARBA00022475"/>
    </source>
</evidence>
<evidence type="ECO:0000256" key="11">
    <source>
        <dbReference type="ARBA" id="ARBA00023098"/>
    </source>
</evidence>
<evidence type="ECO:0000256" key="8">
    <source>
        <dbReference type="ARBA" id="ARBA00022777"/>
    </source>
</evidence>
<feature type="transmembrane region" description="Helical" evidence="15">
    <location>
        <begin position="99"/>
        <end position="120"/>
    </location>
</feature>
<comment type="subcellular location">
    <subcellularLocation>
        <location evidence="1">Cell membrane</location>
        <topology evidence="1">Multi-pass membrane protein</topology>
    </subcellularLocation>
</comment>
<keyword evidence="17" id="KW-1185">Reference proteome</keyword>
<dbReference type="InterPro" id="IPR036945">
    <property type="entry name" value="DAGK_sf"/>
</dbReference>
<keyword evidence="14" id="KW-1208">Phospholipid metabolism</keyword>
<evidence type="ECO:0000256" key="10">
    <source>
        <dbReference type="ARBA" id="ARBA00022989"/>
    </source>
</evidence>
<dbReference type="RefSeq" id="WP_290285748.1">
    <property type="nucleotide sequence ID" value="NZ_JAUFQN010000019.1"/>
</dbReference>
<keyword evidence="9" id="KW-0067">ATP-binding</keyword>
<evidence type="ECO:0000256" key="12">
    <source>
        <dbReference type="ARBA" id="ARBA00023136"/>
    </source>
</evidence>
<protein>
    <submittedName>
        <fullName evidence="16">Diacylglycerol kinase family protein</fullName>
        <ecNumber evidence="16">2.7.1.-</ecNumber>
    </submittedName>
</protein>
<sequence>MEFEKDNSFFTGRLKSIGYAIKGAYKLITTEHSVMVQFSIAIMLIIAGFIFHISREEWMLQTLAFGLVLGIESLNTAVEKMADFIHPEFHDRIGFIKDIAAGAVMFAATAAIAVGLLIYVPKFL</sequence>
<evidence type="ECO:0000313" key="17">
    <source>
        <dbReference type="Proteomes" id="UP001589576"/>
    </source>
</evidence>
<evidence type="ECO:0000256" key="13">
    <source>
        <dbReference type="ARBA" id="ARBA00023209"/>
    </source>
</evidence>
<dbReference type="Gene3D" id="1.10.287.3610">
    <property type="match status" value="1"/>
</dbReference>
<keyword evidence="13" id="KW-0594">Phospholipid biosynthesis</keyword>
<evidence type="ECO:0000256" key="6">
    <source>
        <dbReference type="ARBA" id="ARBA00022692"/>
    </source>
</evidence>
<dbReference type="GO" id="GO:0016301">
    <property type="term" value="F:kinase activity"/>
    <property type="evidence" value="ECO:0007669"/>
    <property type="project" value="UniProtKB-KW"/>
</dbReference>
<dbReference type="InterPro" id="IPR000829">
    <property type="entry name" value="DAGK"/>
</dbReference>
<comment type="similarity">
    <text evidence="2">Belongs to the bacterial diacylglycerol kinase family.</text>
</comment>
<keyword evidence="4" id="KW-0444">Lipid biosynthesis</keyword>
<evidence type="ECO:0000256" key="14">
    <source>
        <dbReference type="ARBA" id="ARBA00023264"/>
    </source>
</evidence>
<dbReference type="InterPro" id="IPR033717">
    <property type="entry name" value="UDPK"/>
</dbReference>
<dbReference type="EMBL" id="JBHMFB010000007">
    <property type="protein sequence ID" value="MFB9088536.1"/>
    <property type="molecule type" value="Genomic_DNA"/>
</dbReference>
<evidence type="ECO:0000256" key="15">
    <source>
        <dbReference type="SAM" id="Phobius"/>
    </source>
</evidence>
<keyword evidence="6 15" id="KW-0812">Transmembrane</keyword>
<feature type="transmembrane region" description="Helical" evidence="15">
    <location>
        <begin position="34"/>
        <end position="53"/>
    </location>
</feature>
<organism evidence="16 17">
    <name type="scientific">Flavobacterium paronense</name>
    <dbReference type="NCBI Taxonomy" id="1392775"/>
    <lineage>
        <taxon>Bacteria</taxon>
        <taxon>Pseudomonadati</taxon>
        <taxon>Bacteroidota</taxon>
        <taxon>Flavobacteriia</taxon>
        <taxon>Flavobacteriales</taxon>
        <taxon>Flavobacteriaceae</taxon>
        <taxon>Flavobacterium</taxon>
    </lineage>
</organism>
<keyword evidence="8 16" id="KW-0418">Kinase</keyword>